<evidence type="ECO:0000313" key="2">
    <source>
        <dbReference type="EMBL" id="KAL0134721.1"/>
    </source>
</evidence>
<reference evidence="2 3" key="1">
    <citation type="submission" date="2023-03" db="EMBL/GenBank/DDBJ databases">
        <title>High recombination rates correlate with genetic variation in Cardiocondyla obscurior ants.</title>
        <authorList>
            <person name="Errbii M."/>
        </authorList>
    </citation>
    <scope>NUCLEOTIDE SEQUENCE [LARGE SCALE GENOMIC DNA]</scope>
    <source>
        <strain evidence="2">Alpha-2009</strain>
        <tissue evidence="2">Whole body</tissue>
    </source>
</reference>
<evidence type="ECO:0000256" key="1">
    <source>
        <dbReference type="SAM" id="MobiDB-lite"/>
    </source>
</evidence>
<protein>
    <submittedName>
        <fullName evidence="2">Uncharacterized protein</fullName>
    </submittedName>
</protein>
<sequence>MHTKKEKEKREKKRKKKKPAVCAALSEVTDRGDGFSRPNRYRARWNYHQNETGRGDKRASSRKLYRLG</sequence>
<organism evidence="2 3">
    <name type="scientific">Cardiocondyla obscurior</name>
    <dbReference type="NCBI Taxonomy" id="286306"/>
    <lineage>
        <taxon>Eukaryota</taxon>
        <taxon>Metazoa</taxon>
        <taxon>Ecdysozoa</taxon>
        <taxon>Arthropoda</taxon>
        <taxon>Hexapoda</taxon>
        <taxon>Insecta</taxon>
        <taxon>Pterygota</taxon>
        <taxon>Neoptera</taxon>
        <taxon>Endopterygota</taxon>
        <taxon>Hymenoptera</taxon>
        <taxon>Apocrita</taxon>
        <taxon>Aculeata</taxon>
        <taxon>Formicoidea</taxon>
        <taxon>Formicidae</taxon>
        <taxon>Myrmicinae</taxon>
        <taxon>Cardiocondyla</taxon>
    </lineage>
</organism>
<dbReference type="Proteomes" id="UP001430953">
    <property type="component" value="Unassembled WGS sequence"/>
</dbReference>
<proteinExistence type="predicted"/>
<gene>
    <name evidence="2" type="ORF">PUN28_001478</name>
</gene>
<feature type="region of interest" description="Disordered" evidence="1">
    <location>
        <begin position="1"/>
        <end position="68"/>
    </location>
</feature>
<feature type="compositionally biased region" description="Basic residues" evidence="1">
    <location>
        <begin position="10"/>
        <end position="19"/>
    </location>
</feature>
<keyword evidence="3" id="KW-1185">Reference proteome</keyword>
<comment type="caution">
    <text evidence="2">The sequence shown here is derived from an EMBL/GenBank/DDBJ whole genome shotgun (WGS) entry which is preliminary data.</text>
</comment>
<accession>A0AAW2H5H6</accession>
<dbReference type="AlphaFoldDB" id="A0AAW2H5H6"/>
<dbReference type="EMBL" id="JADYXP020000001">
    <property type="protein sequence ID" value="KAL0134721.1"/>
    <property type="molecule type" value="Genomic_DNA"/>
</dbReference>
<name>A0AAW2H5H6_9HYME</name>
<evidence type="ECO:0000313" key="3">
    <source>
        <dbReference type="Proteomes" id="UP001430953"/>
    </source>
</evidence>